<name>A0A1H3FHG5_9EURY</name>
<protein>
    <submittedName>
        <fullName evidence="3">Pyruvate dehydrogenase E1 component alpha subunit</fullName>
    </submittedName>
</protein>
<dbReference type="PANTHER" id="PTHR43380:SF1">
    <property type="entry name" value="2-OXOISOVALERATE DEHYDROGENASE SUBUNIT ALPHA, MITOCHONDRIAL"/>
    <property type="match status" value="1"/>
</dbReference>
<dbReference type="RefSeq" id="WP_092730815.1">
    <property type="nucleotide sequence ID" value="NZ_FNPC01000002.1"/>
</dbReference>
<evidence type="ECO:0000313" key="4">
    <source>
        <dbReference type="Proteomes" id="UP000199079"/>
    </source>
</evidence>
<dbReference type="Proteomes" id="UP000199079">
    <property type="component" value="Unassembled WGS sequence"/>
</dbReference>
<dbReference type="AlphaFoldDB" id="A0A1H3FHG5"/>
<keyword evidence="1" id="KW-0560">Oxidoreductase</keyword>
<dbReference type="SUPFAM" id="SSF52518">
    <property type="entry name" value="Thiamin diphosphate-binding fold (THDP-binding)"/>
    <property type="match status" value="1"/>
</dbReference>
<keyword evidence="4" id="KW-1185">Reference proteome</keyword>
<dbReference type="GO" id="GO:0016624">
    <property type="term" value="F:oxidoreductase activity, acting on the aldehyde or oxo group of donors, disulfide as acceptor"/>
    <property type="evidence" value="ECO:0007669"/>
    <property type="project" value="InterPro"/>
</dbReference>
<organism evidence="3 4">
    <name type="scientific">Halopenitus persicus</name>
    <dbReference type="NCBI Taxonomy" id="1048396"/>
    <lineage>
        <taxon>Archaea</taxon>
        <taxon>Methanobacteriati</taxon>
        <taxon>Methanobacteriota</taxon>
        <taxon>Stenosarchaea group</taxon>
        <taxon>Halobacteria</taxon>
        <taxon>Halobacteriales</taxon>
        <taxon>Haloferacaceae</taxon>
        <taxon>Halopenitus</taxon>
    </lineage>
</organism>
<dbReference type="EMBL" id="FNPC01000002">
    <property type="protein sequence ID" value="SDX89818.1"/>
    <property type="molecule type" value="Genomic_DNA"/>
</dbReference>
<dbReference type="Gene3D" id="3.40.50.970">
    <property type="match status" value="1"/>
</dbReference>
<dbReference type="CDD" id="cd02000">
    <property type="entry name" value="TPP_E1_PDC_ADC_BCADC"/>
    <property type="match status" value="1"/>
</dbReference>
<dbReference type="InterPro" id="IPR001017">
    <property type="entry name" value="DH_E1"/>
</dbReference>
<dbReference type="InterPro" id="IPR017596">
    <property type="entry name" value="PdhA/BkdA"/>
</dbReference>
<sequence length="386" mass="42775">MNEQSRPESPGSTDADVAAVSERDVDVATHRVVDADGSVVDPEAVPDLADDRFLDLYRWMVLQRTFDERATKLQRRGLLGTYASGQGQEASIIGSAFALTDDDWIFPYGREAGALLMHGLSMRDLLLYWRGVEDASRMEGANVFGFAISIGSHIPVATGKAWGQKLDGSDAVSFVNLGDGATSTGAFHEGINFAGVLGVPAVFFTQNNQYAISMPFEEQTAADTVAQKAIAYGMDGIRVDGNDVLAVYNAVATARERALAGDPVLVEAVTYRRAAHTTSDDPTRYREDEEVEEWERRDPVERYRSFLADRGLLEAVDEEAIREEVSELFDEAVAAADAYPERDVAELFRYVHAEPTPELERQLEEFRDLLDRRPEMHDHIEHRPKG</sequence>
<dbReference type="GO" id="GO:0044272">
    <property type="term" value="P:sulfur compound biosynthetic process"/>
    <property type="evidence" value="ECO:0007669"/>
    <property type="project" value="UniProtKB-ARBA"/>
</dbReference>
<proteinExistence type="predicted"/>
<evidence type="ECO:0000259" key="2">
    <source>
        <dbReference type="Pfam" id="PF00676"/>
    </source>
</evidence>
<accession>A0A1H3FHG5</accession>
<keyword evidence="3" id="KW-0670">Pyruvate</keyword>
<dbReference type="Pfam" id="PF00676">
    <property type="entry name" value="E1_dh"/>
    <property type="match status" value="1"/>
</dbReference>
<dbReference type="PANTHER" id="PTHR43380">
    <property type="entry name" value="2-OXOISOVALERATE DEHYDROGENASE SUBUNIT ALPHA, MITOCHONDRIAL"/>
    <property type="match status" value="1"/>
</dbReference>
<feature type="domain" description="Dehydrogenase E1 component" evidence="2">
    <location>
        <begin position="57"/>
        <end position="343"/>
    </location>
</feature>
<reference evidence="4" key="1">
    <citation type="submission" date="2016-10" db="EMBL/GenBank/DDBJ databases">
        <authorList>
            <person name="Varghese N."/>
            <person name="Submissions S."/>
        </authorList>
    </citation>
    <scope>NUCLEOTIDE SEQUENCE [LARGE SCALE GENOMIC DNA]</scope>
    <source>
        <strain evidence="4">DC30,IBRC 10041,KCTC 4046</strain>
    </source>
</reference>
<evidence type="ECO:0000256" key="1">
    <source>
        <dbReference type="ARBA" id="ARBA00023002"/>
    </source>
</evidence>
<evidence type="ECO:0000313" key="3">
    <source>
        <dbReference type="EMBL" id="SDX89818.1"/>
    </source>
</evidence>
<dbReference type="InterPro" id="IPR029061">
    <property type="entry name" value="THDP-binding"/>
</dbReference>
<gene>
    <name evidence="3" type="ORF">SAMN05216564_10233</name>
</gene>
<dbReference type="OrthoDB" id="25266at2157"/>
<dbReference type="NCBIfam" id="TIGR03181">
    <property type="entry name" value="PDH_E1_alph_x"/>
    <property type="match status" value="1"/>
</dbReference>
<dbReference type="GO" id="GO:0009083">
    <property type="term" value="P:branched-chain amino acid catabolic process"/>
    <property type="evidence" value="ECO:0007669"/>
    <property type="project" value="TreeGrafter"/>
</dbReference>
<dbReference type="InterPro" id="IPR050771">
    <property type="entry name" value="Alpha-ketoacid_DH_E1_comp"/>
</dbReference>